<evidence type="ECO:0000313" key="6">
    <source>
        <dbReference type="Proteomes" id="UP000552935"/>
    </source>
</evidence>
<evidence type="ECO:0000313" key="5">
    <source>
        <dbReference type="Proteomes" id="UP000307517"/>
    </source>
</evidence>
<keyword evidence="2" id="KW-1133">Transmembrane helix</keyword>
<evidence type="ECO:0000313" key="3">
    <source>
        <dbReference type="EMBL" id="NZA04162.1"/>
    </source>
</evidence>
<reference evidence="4 5" key="1">
    <citation type="submission" date="2019-04" db="EMBL/GenBank/DDBJ databases">
        <title>Genome Announcement to Ensure Probiotic Safety of Lactobacillus rhamnosus UBLR-58.</title>
        <authorList>
            <person name="Sulthana A."/>
            <person name="Lakshmi S.G."/>
            <person name="Madempudi R.S."/>
        </authorList>
    </citation>
    <scope>NUCLEOTIDE SEQUENCE [LARGE SCALE GENOMIC DNA]</scope>
    <source>
        <strain evidence="4 5">UBLR-58</strain>
    </source>
</reference>
<keyword evidence="2" id="KW-0472">Membrane</keyword>
<evidence type="ECO:0000313" key="4">
    <source>
        <dbReference type="EMBL" id="THC80001.1"/>
    </source>
</evidence>
<dbReference type="Proteomes" id="UP000552935">
    <property type="component" value="Unassembled WGS sequence"/>
</dbReference>
<sequence>MDNKPKFGLGAQPGQKPKLAESAASKDQPKQAFGINAKPNTATPQGPKFGTEAAPKNTLSKGDQFKRIFTMQPIKFWIIQYAFGVAGLLLGMAMGLPLMLSVINLILYPFTVTILQSIGQRRDKRSTLGDFFFGFSVAMIGESLWWILIYGAFRFIIFMLKFTFSFLLGTIGLVYIWAQAKKING</sequence>
<dbReference type="EMBL" id="JACCKI010000002">
    <property type="protein sequence ID" value="NZA04162.1"/>
    <property type="molecule type" value="Genomic_DNA"/>
</dbReference>
<organism evidence="3 6">
    <name type="scientific">Lacticaseibacillus rhamnosus</name>
    <name type="common">Lactobacillus rhamnosus</name>
    <dbReference type="NCBI Taxonomy" id="47715"/>
    <lineage>
        <taxon>Bacteria</taxon>
        <taxon>Bacillati</taxon>
        <taxon>Bacillota</taxon>
        <taxon>Bacilli</taxon>
        <taxon>Lactobacillales</taxon>
        <taxon>Lactobacillaceae</taxon>
        <taxon>Lacticaseibacillus</taxon>
    </lineage>
</organism>
<dbReference type="AlphaFoldDB" id="A0A508Z5S3"/>
<dbReference type="Proteomes" id="UP000307517">
    <property type="component" value="Unassembled WGS sequence"/>
</dbReference>
<protein>
    <submittedName>
        <fullName evidence="3">Uncharacterized protein</fullName>
    </submittedName>
</protein>
<dbReference type="EMBL" id="SSHM01000001">
    <property type="protein sequence ID" value="THC80001.1"/>
    <property type="molecule type" value="Genomic_DNA"/>
</dbReference>
<feature type="region of interest" description="Disordered" evidence="1">
    <location>
        <begin position="1"/>
        <end position="54"/>
    </location>
</feature>
<proteinExistence type="predicted"/>
<evidence type="ECO:0000256" key="1">
    <source>
        <dbReference type="SAM" id="MobiDB-lite"/>
    </source>
</evidence>
<reference evidence="3 6" key="2">
    <citation type="submission" date="2020-07" db="EMBL/GenBank/DDBJ databases">
        <title>Organ Donor 1.</title>
        <authorList>
            <person name="Marsh A.J."/>
            <person name="Azcarate-Peril M.A."/>
        </authorList>
    </citation>
    <scope>NUCLEOTIDE SEQUENCE [LARGE SCALE GENOMIC DNA]</scope>
    <source>
        <strain evidence="3 6">AMC0712</strain>
    </source>
</reference>
<gene>
    <name evidence="4" type="ORF">E6L36_06110</name>
    <name evidence="3" type="ORF">H0N82_03305</name>
</gene>
<accession>A0A508Z5S3</accession>
<comment type="caution">
    <text evidence="3">The sequence shown here is derived from an EMBL/GenBank/DDBJ whole genome shotgun (WGS) entry which is preliminary data.</text>
</comment>
<feature type="transmembrane region" description="Helical" evidence="2">
    <location>
        <begin position="131"/>
        <end position="149"/>
    </location>
</feature>
<feature type="transmembrane region" description="Helical" evidence="2">
    <location>
        <begin position="102"/>
        <end position="119"/>
    </location>
</feature>
<dbReference type="RefSeq" id="WP_005689750.1">
    <property type="nucleotide sequence ID" value="NZ_CABFNI010000027.1"/>
</dbReference>
<feature type="transmembrane region" description="Helical" evidence="2">
    <location>
        <begin position="76"/>
        <end position="96"/>
    </location>
</feature>
<evidence type="ECO:0000256" key="2">
    <source>
        <dbReference type="SAM" id="Phobius"/>
    </source>
</evidence>
<feature type="transmembrane region" description="Helical" evidence="2">
    <location>
        <begin position="155"/>
        <end position="178"/>
    </location>
</feature>
<name>A0A508Z5S3_LACRH</name>
<keyword evidence="2" id="KW-0812">Transmembrane</keyword>